<dbReference type="EMBL" id="JAGGJR010000003">
    <property type="protein sequence ID" value="MBP1872418.1"/>
    <property type="molecule type" value="Genomic_DNA"/>
</dbReference>
<gene>
    <name evidence="1" type="ORF">J2Z19_002130</name>
</gene>
<proteinExistence type="predicted"/>
<protein>
    <submittedName>
        <fullName evidence="1">3-phenylpropionate/trans-cinnamate dioxygenase ferredoxin reductase subunit</fullName>
        <ecNumber evidence="1">1.18.1.3</ecNumber>
    </submittedName>
</protein>
<name>A0ACC5SUB8_ENSAD</name>
<keyword evidence="1" id="KW-0560">Oxidoreductase</keyword>
<organism evidence="1 2">
    <name type="scientific">Ensifer adhaerens</name>
    <name type="common">Sinorhizobium morelense</name>
    <dbReference type="NCBI Taxonomy" id="106592"/>
    <lineage>
        <taxon>Bacteria</taxon>
        <taxon>Pseudomonadati</taxon>
        <taxon>Pseudomonadota</taxon>
        <taxon>Alphaproteobacteria</taxon>
        <taxon>Hyphomicrobiales</taxon>
        <taxon>Rhizobiaceae</taxon>
        <taxon>Sinorhizobium/Ensifer group</taxon>
        <taxon>Ensifer</taxon>
    </lineage>
</organism>
<accession>A0ACC5SUB8</accession>
<sequence>MENRLVIVGAGQSGFAVAAKLRAQGDTRPITMIGSESVPPYQRPPLSKKYLVGDVAFETLLFRHQDWFRENHIDLCLGSSVEEIDRREKCVVLQNGSRIAYDSLVLTTGASPRSLPSAVGGDLQGVYLVRDKRDCDLLRAEMRPERSVLIIGGGYVGLEAAAVARSLGLRVILVELGTRILQRVAASDTSDIVRAAHVANGVEFRENTGLVTLISDQGHVTGAELSDGSKIAADFVIIGIGVVPNDQLARASGLSVGNGISVDEYGCTSDPSIYAAGDCTEFSYKGRSVRLESVQNAVDQAETVATSIMGGRVRYEPQPWFWSDQFDLKLQIAGYNVGYDRTLVRNGSRPGAKSVWYFQQGQFIAVDAINDPKAFVSGRRMLSLGINPPAAVLEDEGLDLVAYIRSITASAA</sequence>
<keyword evidence="1" id="KW-0223">Dioxygenase</keyword>
<comment type="caution">
    <text evidence="1">The sequence shown here is derived from an EMBL/GenBank/DDBJ whole genome shotgun (WGS) entry which is preliminary data.</text>
</comment>
<evidence type="ECO:0000313" key="2">
    <source>
        <dbReference type="Proteomes" id="UP000823773"/>
    </source>
</evidence>
<evidence type="ECO:0000313" key="1">
    <source>
        <dbReference type="EMBL" id="MBP1872418.1"/>
    </source>
</evidence>
<reference evidence="1" key="1">
    <citation type="submission" date="2021-03" db="EMBL/GenBank/DDBJ databases">
        <title>Genomic Encyclopedia of Type Strains, Phase IV (KMG-IV): sequencing the most valuable type-strain genomes for metagenomic binning, comparative biology and taxonomic classification.</title>
        <authorList>
            <person name="Goeker M."/>
        </authorList>
    </citation>
    <scope>NUCLEOTIDE SEQUENCE</scope>
    <source>
        <strain evidence="1">DSM 18131</strain>
    </source>
</reference>
<dbReference type="Proteomes" id="UP000823773">
    <property type="component" value="Unassembled WGS sequence"/>
</dbReference>
<dbReference type="EC" id="1.18.1.3" evidence="1"/>
<keyword evidence="2" id="KW-1185">Reference proteome</keyword>